<organism evidence="8 9">
    <name type="scientific">Tetraodon nigroviridis</name>
    <name type="common">Spotted green pufferfish</name>
    <name type="synonym">Chelonodon nigroviridis</name>
    <dbReference type="NCBI Taxonomy" id="99883"/>
    <lineage>
        <taxon>Eukaryota</taxon>
        <taxon>Metazoa</taxon>
        <taxon>Chordata</taxon>
        <taxon>Craniata</taxon>
        <taxon>Vertebrata</taxon>
        <taxon>Euteleostomi</taxon>
        <taxon>Actinopterygii</taxon>
        <taxon>Neopterygii</taxon>
        <taxon>Teleostei</taxon>
        <taxon>Neoteleostei</taxon>
        <taxon>Acanthomorphata</taxon>
        <taxon>Eupercaria</taxon>
        <taxon>Tetraodontiformes</taxon>
        <taxon>Tetradontoidea</taxon>
        <taxon>Tetraodontidae</taxon>
        <taxon>Tetraodon</taxon>
    </lineage>
</organism>
<dbReference type="PANTHER" id="PTHR10662">
    <property type="entry name" value="NUCLEAR RNA EXPORT FACTOR"/>
    <property type="match status" value="1"/>
</dbReference>
<dbReference type="InterPro" id="IPR002075">
    <property type="entry name" value="NTF2_dom"/>
</dbReference>
<dbReference type="FunFam" id="3.30.70.330:FF:000675">
    <property type="entry name" value="Nuclear RNA export factor 7"/>
    <property type="match status" value="1"/>
</dbReference>
<dbReference type="GO" id="GO:0003723">
    <property type="term" value="F:RNA binding"/>
    <property type="evidence" value="ECO:0007669"/>
    <property type="project" value="InterPro"/>
</dbReference>
<evidence type="ECO:0000256" key="5">
    <source>
        <dbReference type="ARBA" id="ARBA00023242"/>
    </source>
</evidence>
<keyword evidence="3" id="KW-0813">Transport</keyword>
<dbReference type="InterPro" id="IPR035979">
    <property type="entry name" value="RBD_domain_sf"/>
</dbReference>
<protein>
    <submittedName>
        <fullName evidence="8">Nuclear RNA export factor 1</fullName>
    </submittedName>
</protein>
<evidence type="ECO:0000313" key="9">
    <source>
        <dbReference type="Proteomes" id="UP000007303"/>
    </source>
</evidence>
<feature type="compositionally biased region" description="Gly residues" evidence="6">
    <location>
        <begin position="42"/>
        <end position="51"/>
    </location>
</feature>
<dbReference type="PANTHER" id="PTHR10662:SF22">
    <property type="entry name" value="NUCLEAR RNA EXPORT FACTOR 1"/>
    <property type="match status" value="1"/>
</dbReference>
<feature type="domain" description="NTF2" evidence="7">
    <location>
        <begin position="380"/>
        <end position="495"/>
    </location>
</feature>
<dbReference type="STRING" id="99883.ENSTNIP00000019915"/>
<keyword evidence="4" id="KW-0509">mRNA transport</keyword>
<dbReference type="InterPro" id="IPR032710">
    <property type="entry name" value="NTF2-like_dom_sf"/>
</dbReference>
<comment type="subcellular location">
    <subcellularLocation>
        <location evidence="1">Nucleus</location>
    </subcellularLocation>
</comment>
<dbReference type="Gene3D" id="3.10.450.50">
    <property type="match status" value="1"/>
</dbReference>
<feature type="compositionally biased region" description="Basic residues" evidence="6">
    <location>
        <begin position="76"/>
        <end position="86"/>
    </location>
</feature>
<dbReference type="GeneTree" id="ENSGT00390000007539"/>
<dbReference type="GO" id="GO:0005634">
    <property type="term" value="C:nucleus"/>
    <property type="evidence" value="ECO:0007669"/>
    <property type="project" value="UniProtKB-SubCell"/>
</dbReference>
<dbReference type="Proteomes" id="UP000007303">
    <property type="component" value="Unassembled WGS sequence"/>
</dbReference>
<evidence type="ECO:0000256" key="1">
    <source>
        <dbReference type="ARBA" id="ARBA00004123"/>
    </source>
</evidence>
<feature type="region of interest" description="Disordered" evidence="6">
    <location>
        <begin position="1"/>
        <end position="120"/>
    </location>
</feature>
<sequence>MADSSRYYNEHDDRTMPPFRNRKGKGMGRPFDRSRRDRQRGGHSGNTGGLGSRLRLGDTDGDVVMSDNSQESSSQHRFKPYGRPFRKGGNGRFDRDGRKGGGGKGGGFRGGNNGGGGKNQSGWYKVTIPHGKKYDKKWLLGAIQNICSVPFKPVQYHIDHNRAHFYIDDSATATALHKCSHKITDRDGYKVEVHVNPSAPPSYLLTDLKPEQLEPLKQCMSKRFDGSQQALDLNNIRTDPDLVSQNIEVILINMGQLSTLEIYKYYSETKHINMPSTLIYHDRYRSVTKANDYTLYLKSDRELDKLKGLKLVELWLNRNPLCDPFKDQAAYISAVRERFPRLLKLDGQDLPPPIGFDVETPTTIPPCKGSCFISDDIKALILRFLQQYYSVYDSGDRQPLLDAYHDGASFSLTTPYSTQNPSRSSLGEYHKDSRNLKRLKDSTIRYRLLKHTRLNVVAFLNELPKTQHDIASFTTDVNTYTNTLLAFTVSGIFKE</sequence>
<comment type="similarity">
    <text evidence="2">Belongs to the NXF family.</text>
</comment>
<dbReference type="HOGENOM" id="CLU_011280_2_0_1"/>
<dbReference type="SUPFAM" id="SSF54427">
    <property type="entry name" value="NTF2-like"/>
    <property type="match status" value="1"/>
</dbReference>
<keyword evidence="9" id="KW-1185">Reference proteome</keyword>
<accession>H3DHC1</accession>
<feature type="compositionally biased region" description="Polar residues" evidence="6">
    <location>
        <begin position="66"/>
        <end position="75"/>
    </location>
</feature>
<evidence type="ECO:0000256" key="3">
    <source>
        <dbReference type="ARBA" id="ARBA00022448"/>
    </source>
</evidence>
<proteinExistence type="inferred from homology"/>
<dbReference type="Pfam" id="PF09162">
    <property type="entry name" value="Tap-RNA_bind"/>
    <property type="match status" value="1"/>
</dbReference>
<evidence type="ECO:0000256" key="4">
    <source>
        <dbReference type="ARBA" id="ARBA00022816"/>
    </source>
</evidence>
<dbReference type="GO" id="GO:0005737">
    <property type="term" value="C:cytoplasm"/>
    <property type="evidence" value="ECO:0007669"/>
    <property type="project" value="InterPro"/>
</dbReference>
<reference evidence="8" key="2">
    <citation type="submission" date="2025-08" db="UniProtKB">
        <authorList>
            <consortium name="Ensembl"/>
        </authorList>
    </citation>
    <scope>IDENTIFICATION</scope>
</reference>
<dbReference type="PROSITE" id="PS50177">
    <property type="entry name" value="NTF2_DOMAIN"/>
    <property type="match status" value="1"/>
</dbReference>
<reference evidence="8" key="3">
    <citation type="submission" date="2025-09" db="UniProtKB">
        <authorList>
            <consortium name="Ensembl"/>
        </authorList>
    </citation>
    <scope>IDENTIFICATION</scope>
</reference>
<keyword evidence="5" id="KW-0539">Nucleus</keyword>
<dbReference type="InterPro" id="IPR012677">
    <property type="entry name" value="Nucleotide-bd_a/b_plait_sf"/>
</dbReference>
<dbReference type="AlphaFoldDB" id="H3DHC1"/>
<dbReference type="GO" id="GO:0016973">
    <property type="term" value="P:poly(A)+ mRNA export from nucleus"/>
    <property type="evidence" value="ECO:0007669"/>
    <property type="project" value="TreeGrafter"/>
</dbReference>
<feature type="compositionally biased region" description="Gly residues" evidence="6">
    <location>
        <begin position="100"/>
        <end position="119"/>
    </location>
</feature>
<dbReference type="OMA" id="YVTRPNR"/>
<name>H3DHC1_TETNG</name>
<dbReference type="FunFam" id="3.10.450.50:FF:000004">
    <property type="entry name" value="Nuclear RNA export factor 1"/>
    <property type="match status" value="1"/>
</dbReference>
<dbReference type="Ensembl" id="ENSTNIT00000020145.1">
    <property type="protein sequence ID" value="ENSTNIP00000019915.1"/>
    <property type="gene ID" value="ENSTNIG00000016801.1"/>
</dbReference>
<dbReference type="Gene3D" id="3.80.10.10">
    <property type="entry name" value="Ribonuclease Inhibitor"/>
    <property type="match status" value="2"/>
</dbReference>
<dbReference type="InterPro" id="IPR015245">
    <property type="entry name" value="Tap_RNA-bd"/>
</dbReference>
<evidence type="ECO:0000313" key="8">
    <source>
        <dbReference type="Ensembl" id="ENSTNIP00000019915.1"/>
    </source>
</evidence>
<dbReference type="SUPFAM" id="SSF54928">
    <property type="entry name" value="RNA-binding domain, RBD"/>
    <property type="match status" value="1"/>
</dbReference>
<dbReference type="InParanoid" id="H3DHC1"/>
<evidence type="ECO:0000259" key="7">
    <source>
        <dbReference type="PROSITE" id="PS50177"/>
    </source>
</evidence>
<dbReference type="Pfam" id="PF24048">
    <property type="entry name" value="LRR_NXF1-5"/>
    <property type="match status" value="1"/>
</dbReference>
<reference evidence="9" key="1">
    <citation type="journal article" date="2004" name="Nature">
        <title>Genome duplication in the teleost fish Tetraodon nigroviridis reveals the early vertebrate proto-karyotype.</title>
        <authorList>
            <person name="Jaillon O."/>
            <person name="Aury J.-M."/>
            <person name="Brunet F."/>
            <person name="Petit J.-L."/>
            <person name="Stange-Thomann N."/>
            <person name="Mauceli E."/>
            <person name="Bouneau L."/>
            <person name="Fischer C."/>
            <person name="Ozouf-Costaz C."/>
            <person name="Bernot A."/>
            <person name="Nicaud S."/>
            <person name="Jaffe D."/>
            <person name="Fisher S."/>
            <person name="Lutfalla G."/>
            <person name="Dossat C."/>
            <person name="Segurens B."/>
            <person name="Dasilva C."/>
            <person name="Salanoubat M."/>
            <person name="Levy M."/>
            <person name="Boudet N."/>
            <person name="Castellano S."/>
            <person name="Anthouard V."/>
            <person name="Jubin C."/>
            <person name="Castelli V."/>
            <person name="Katinka M."/>
            <person name="Vacherie B."/>
            <person name="Biemont C."/>
            <person name="Skalli Z."/>
            <person name="Cattolico L."/>
            <person name="Poulain J."/>
            <person name="De Berardinis V."/>
            <person name="Cruaud C."/>
            <person name="Duprat S."/>
            <person name="Brottier P."/>
            <person name="Coutanceau J.-P."/>
            <person name="Gouzy J."/>
            <person name="Parra G."/>
            <person name="Lardier G."/>
            <person name="Chapple C."/>
            <person name="McKernan K.J."/>
            <person name="McEwan P."/>
            <person name="Bosak S."/>
            <person name="Kellis M."/>
            <person name="Volff J.-N."/>
            <person name="Guigo R."/>
            <person name="Zody M.C."/>
            <person name="Mesirov J."/>
            <person name="Lindblad-Toh K."/>
            <person name="Birren B."/>
            <person name="Nusbaum C."/>
            <person name="Kahn D."/>
            <person name="Robinson-Rechavi M."/>
            <person name="Laudet V."/>
            <person name="Schachter V."/>
            <person name="Quetier F."/>
            <person name="Saurin W."/>
            <person name="Scarpelli C."/>
            <person name="Wincker P."/>
            <person name="Lander E.S."/>
            <person name="Weissenbach J."/>
            <person name="Roest Crollius H."/>
        </authorList>
    </citation>
    <scope>NUCLEOTIDE SEQUENCE [LARGE SCALE GENOMIC DNA]</scope>
</reference>
<dbReference type="Pfam" id="PF22602">
    <property type="entry name" value="NXF_NTF2"/>
    <property type="match status" value="1"/>
</dbReference>
<dbReference type="SUPFAM" id="SSF52058">
    <property type="entry name" value="L domain-like"/>
    <property type="match status" value="1"/>
</dbReference>
<dbReference type="InterPro" id="IPR018222">
    <property type="entry name" value="Nuclear_transport_factor_2_euk"/>
</dbReference>
<evidence type="ECO:0000256" key="2">
    <source>
        <dbReference type="ARBA" id="ARBA00009285"/>
    </source>
</evidence>
<evidence type="ECO:0000256" key="6">
    <source>
        <dbReference type="SAM" id="MobiDB-lite"/>
    </source>
</evidence>
<dbReference type="FunCoup" id="H3DHC1">
    <property type="interactions" value="1205"/>
</dbReference>
<dbReference type="InterPro" id="IPR032675">
    <property type="entry name" value="LRR_dom_sf"/>
</dbReference>
<dbReference type="Gene3D" id="3.30.70.330">
    <property type="match status" value="1"/>
</dbReference>
<dbReference type="InterPro" id="IPR057125">
    <property type="entry name" value="NXF1/2/3/5-like_LRR"/>
</dbReference>
<dbReference type="InterPro" id="IPR030217">
    <property type="entry name" value="NXF_fam"/>
</dbReference>